<dbReference type="Proteomes" id="UP001565368">
    <property type="component" value="Unassembled WGS sequence"/>
</dbReference>
<protein>
    <submittedName>
        <fullName evidence="2">Uncharacterized protein</fullName>
    </submittedName>
</protein>
<keyword evidence="3" id="KW-1185">Reference proteome</keyword>
<feature type="compositionally biased region" description="Low complexity" evidence="1">
    <location>
        <begin position="464"/>
        <end position="479"/>
    </location>
</feature>
<feature type="compositionally biased region" description="Basic and acidic residues" evidence="1">
    <location>
        <begin position="330"/>
        <end position="349"/>
    </location>
</feature>
<comment type="caution">
    <text evidence="2">The sequence shown here is derived from an EMBL/GenBank/DDBJ whole genome shotgun (WGS) entry which is preliminary data.</text>
</comment>
<feature type="region of interest" description="Disordered" evidence="1">
    <location>
        <begin position="72"/>
        <end position="91"/>
    </location>
</feature>
<evidence type="ECO:0000313" key="2">
    <source>
        <dbReference type="EMBL" id="KAL1406397.1"/>
    </source>
</evidence>
<feature type="region of interest" description="Disordered" evidence="1">
    <location>
        <begin position="163"/>
        <end position="245"/>
    </location>
</feature>
<dbReference type="RefSeq" id="XP_069206341.1">
    <property type="nucleotide sequence ID" value="XM_069356500.1"/>
</dbReference>
<feature type="compositionally biased region" description="Low complexity" evidence="1">
    <location>
        <begin position="230"/>
        <end position="245"/>
    </location>
</feature>
<name>A0ABR3PVM1_9TREE</name>
<reference evidence="2 3" key="1">
    <citation type="submission" date="2023-08" db="EMBL/GenBank/DDBJ databases">
        <title>Annotated Genome Sequence of Vanrija albida AlHP1.</title>
        <authorList>
            <person name="Herzog R."/>
        </authorList>
    </citation>
    <scope>NUCLEOTIDE SEQUENCE [LARGE SCALE GENOMIC DNA]</scope>
    <source>
        <strain evidence="2 3">AlHP1</strain>
    </source>
</reference>
<feature type="region of interest" description="Disordered" evidence="1">
    <location>
        <begin position="418"/>
        <end position="480"/>
    </location>
</feature>
<organism evidence="2 3">
    <name type="scientific">Vanrija albida</name>
    <dbReference type="NCBI Taxonomy" id="181172"/>
    <lineage>
        <taxon>Eukaryota</taxon>
        <taxon>Fungi</taxon>
        <taxon>Dikarya</taxon>
        <taxon>Basidiomycota</taxon>
        <taxon>Agaricomycotina</taxon>
        <taxon>Tremellomycetes</taxon>
        <taxon>Trichosporonales</taxon>
        <taxon>Trichosporonaceae</taxon>
        <taxon>Vanrija</taxon>
    </lineage>
</organism>
<feature type="compositionally biased region" description="Polar residues" evidence="1">
    <location>
        <begin position="13"/>
        <end position="24"/>
    </location>
</feature>
<feature type="region of interest" description="Disordered" evidence="1">
    <location>
        <begin position="330"/>
        <end position="378"/>
    </location>
</feature>
<gene>
    <name evidence="2" type="ORF">Q8F55_008096</name>
</gene>
<dbReference type="GeneID" id="95989139"/>
<feature type="compositionally biased region" description="Basic and acidic residues" evidence="1">
    <location>
        <begin position="431"/>
        <end position="457"/>
    </location>
</feature>
<evidence type="ECO:0000313" key="3">
    <source>
        <dbReference type="Proteomes" id="UP001565368"/>
    </source>
</evidence>
<dbReference type="EMBL" id="JBBXJM010000006">
    <property type="protein sequence ID" value="KAL1406397.1"/>
    <property type="molecule type" value="Genomic_DNA"/>
</dbReference>
<feature type="region of interest" description="Disordered" evidence="1">
    <location>
        <begin position="12"/>
        <end position="50"/>
    </location>
</feature>
<sequence length="521" mass="55561">MPRLFLDTRLSPIVSSVSPKTSPLLSPEVATPRPLPETPRTPAVRAVPPDAPNPFLSSPVAVAFAAPAPAPAAAPRRSSTLPVPPLSAPAEPDPHVLHAWRDWSADLRVREQALRDREAQLTRREDALHQREIVAAVHAKGLQRLGMDVSAAATAATSRVVATPAEMSPAAPTPLRLARVPSSRGDAAARRDSASSAPMPARPRLYPDAVVPAAAAARRARTSPLPAGRATSPTPITTATPGATASESEALISTLLAEIDTLTQSLSVAQGEIAQREADYERLERRHADALGSYEGERARWAELDGQRDAVEDELKARIVVLEQMLGFERREERRGSGEHSHEPTRRPSADTGPSGDTGPHETTGYHLEPAAQEQRTVGNWVLDVREYAGAKGKGKLREGSASTDDAAVAAVVRRDSFGVGDDEAGPSGGGEHRGAAARGAAEREWEREEAEREAALKRARTGQQPQQRRQSQLLHRSSTPVSDLLLSPQLVSPHDVQVEWVGVDEPKGRGATGAVARLAL</sequence>
<evidence type="ECO:0000256" key="1">
    <source>
        <dbReference type="SAM" id="MobiDB-lite"/>
    </source>
</evidence>
<proteinExistence type="predicted"/>
<feature type="compositionally biased region" description="Low complexity" evidence="1">
    <location>
        <begin position="194"/>
        <end position="204"/>
    </location>
</feature>
<accession>A0ABR3PVM1</accession>